<keyword evidence="11" id="KW-0449">Lipoprotein</keyword>
<comment type="caution">
    <text evidence="18">The sequence shown here is derived from an EMBL/GenBank/DDBJ whole genome shotgun (WGS) entry which is preliminary data.</text>
</comment>
<keyword evidence="5" id="KW-0336">GPI-anchor</keyword>
<dbReference type="InterPro" id="IPR038765">
    <property type="entry name" value="Papain-like_cys_pep_sf"/>
</dbReference>
<dbReference type="InterPro" id="IPR028889">
    <property type="entry name" value="USP"/>
</dbReference>
<dbReference type="SMART" id="SM00832">
    <property type="entry name" value="C8"/>
    <property type="match status" value="4"/>
</dbReference>
<evidence type="ECO:0000259" key="13">
    <source>
        <dbReference type="PROSITE" id="PS50053"/>
    </source>
</evidence>
<dbReference type="SUPFAM" id="SSF57567">
    <property type="entry name" value="Serine protease inhibitors"/>
    <property type="match status" value="3"/>
</dbReference>
<keyword evidence="8" id="KW-0472">Membrane</keyword>
<feature type="compositionally biased region" description="Polar residues" evidence="12">
    <location>
        <begin position="527"/>
        <end position="541"/>
    </location>
</feature>
<dbReference type="InterPro" id="IPR003886">
    <property type="entry name" value="NIDO_dom"/>
</dbReference>
<evidence type="ECO:0000256" key="2">
    <source>
        <dbReference type="ARBA" id="ARBA00004613"/>
    </source>
</evidence>
<evidence type="ECO:0000259" key="15">
    <source>
        <dbReference type="PROSITE" id="PS51034"/>
    </source>
</evidence>
<dbReference type="PANTHER" id="PTHR46160">
    <property type="entry name" value="ALPHA-TECTORIN-RELATED"/>
    <property type="match status" value="1"/>
</dbReference>
<evidence type="ECO:0000256" key="7">
    <source>
        <dbReference type="ARBA" id="ARBA00022737"/>
    </source>
</evidence>
<keyword evidence="19" id="KW-1185">Reference proteome</keyword>
<dbReference type="GO" id="GO:0005886">
    <property type="term" value="C:plasma membrane"/>
    <property type="evidence" value="ECO:0007669"/>
    <property type="project" value="UniProtKB-SubCell"/>
</dbReference>
<dbReference type="InterPro" id="IPR001507">
    <property type="entry name" value="ZP_dom"/>
</dbReference>
<dbReference type="Pfam" id="PF01826">
    <property type="entry name" value="TIL"/>
    <property type="match status" value="3"/>
</dbReference>
<evidence type="ECO:0000313" key="19">
    <source>
        <dbReference type="Proteomes" id="UP001239994"/>
    </source>
</evidence>
<dbReference type="PROSITE" id="PS51220">
    <property type="entry name" value="NIDO"/>
    <property type="match status" value="1"/>
</dbReference>
<evidence type="ECO:0000259" key="14">
    <source>
        <dbReference type="PROSITE" id="PS50235"/>
    </source>
</evidence>
<dbReference type="GO" id="GO:0004843">
    <property type="term" value="F:cysteine-type deubiquitinase activity"/>
    <property type="evidence" value="ECO:0007669"/>
    <property type="project" value="InterPro"/>
</dbReference>
<keyword evidence="7" id="KW-0677">Repeat</keyword>
<dbReference type="InterPro" id="IPR001394">
    <property type="entry name" value="Peptidase_C19_UCH"/>
</dbReference>
<dbReference type="InterPro" id="IPR036084">
    <property type="entry name" value="Ser_inhib-like_sf"/>
</dbReference>
<gene>
    <name evidence="18" type="ORF">P4O66_016277</name>
</gene>
<name>A0AAD8YW09_9TELE</name>
<dbReference type="SMART" id="SM00216">
    <property type="entry name" value="VWD"/>
    <property type="match status" value="4"/>
</dbReference>
<dbReference type="FunFam" id="2.10.25.10:FF:000055">
    <property type="entry name" value="alpha-tectorin isoform X1"/>
    <property type="match status" value="3"/>
</dbReference>
<feature type="region of interest" description="Disordered" evidence="12">
    <location>
        <begin position="2828"/>
        <end position="2885"/>
    </location>
</feature>
<dbReference type="CDD" id="cd19941">
    <property type="entry name" value="TIL"/>
    <property type="match status" value="3"/>
</dbReference>
<reference evidence="18" key="1">
    <citation type="submission" date="2023-03" db="EMBL/GenBank/DDBJ databases">
        <title>Electrophorus voltai genome.</title>
        <authorList>
            <person name="Bian C."/>
        </authorList>
    </citation>
    <scope>NUCLEOTIDE SEQUENCE</scope>
    <source>
        <strain evidence="18">CB-2022</strain>
        <tissue evidence="18">Muscle</tissue>
    </source>
</reference>
<feature type="domain" description="VWFD" evidence="17">
    <location>
        <begin position="872"/>
        <end position="1052"/>
    </location>
</feature>
<evidence type="ECO:0000256" key="12">
    <source>
        <dbReference type="SAM" id="MobiDB-lite"/>
    </source>
</evidence>
<dbReference type="GO" id="GO:0007160">
    <property type="term" value="P:cell-matrix adhesion"/>
    <property type="evidence" value="ECO:0007669"/>
    <property type="project" value="InterPro"/>
</dbReference>
<dbReference type="SMART" id="SM00215">
    <property type="entry name" value="VWC_out"/>
    <property type="match status" value="2"/>
</dbReference>
<dbReference type="InterPro" id="IPR047991">
    <property type="entry name" value="TBCEL_Ubl"/>
</dbReference>
<dbReference type="PROSITE" id="PS00973">
    <property type="entry name" value="USP_2"/>
    <property type="match status" value="1"/>
</dbReference>
<comment type="subcellular location">
    <subcellularLocation>
        <location evidence="1">Cell membrane</location>
        <topology evidence="1">Lipid-anchor</topology>
        <topology evidence="1">GPI-anchor</topology>
    </subcellularLocation>
    <subcellularLocation>
        <location evidence="2">Secreted</location>
    </subcellularLocation>
</comment>
<dbReference type="InterPro" id="IPR052749">
    <property type="entry name" value="Alpha-tectorin"/>
</dbReference>
<keyword evidence="10" id="KW-0325">Glycoprotein</keyword>
<dbReference type="Proteomes" id="UP001239994">
    <property type="component" value="Unassembled WGS sequence"/>
</dbReference>
<protein>
    <recommendedName>
        <fullName evidence="20">Tectorin alpha</fullName>
    </recommendedName>
</protein>
<dbReference type="Pfam" id="PF08742">
    <property type="entry name" value="C8"/>
    <property type="match status" value="4"/>
</dbReference>
<dbReference type="InterPro" id="IPR025615">
    <property type="entry name" value="TILa_dom"/>
</dbReference>
<dbReference type="Pfam" id="PF06119">
    <property type="entry name" value="NIDO"/>
    <property type="match status" value="2"/>
</dbReference>
<feature type="domain" description="USP" evidence="14">
    <location>
        <begin position="3117"/>
        <end position="3478"/>
    </location>
</feature>
<evidence type="ECO:0000256" key="4">
    <source>
        <dbReference type="ARBA" id="ARBA00022525"/>
    </source>
</evidence>
<accession>A0AAD8YW09</accession>
<feature type="domain" description="VWFD" evidence="17">
    <location>
        <begin position="2125"/>
        <end position="2300"/>
    </location>
</feature>
<feature type="domain" description="VWFD" evidence="17">
    <location>
        <begin position="1267"/>
        <end position="1448"/>
    </location>
</feature>
<sequence>AGATVVVWYPEQGYCIASNCKWCGGEEKMDSEEDQGRTLVQVISEKYSPDNFPYCRGPGAGVVIRTSPQGSPVKDRLNLPSVLVLDSCGISHAGDEEEVATFCAHVVELDLSHNQFRDWGEISKILCNIPHLDFLNLSMNPLKGACLEPGAAEAFSGLRRLVLNNTHVSWDMVHTLTQEIPELEELFLCLNEYERVGLAPVPYPSLRLLHITDNQLCDWAEVRKLGLMYPGLVSLILANNSLAAIREPDDSLCRLFPNLHSVNLHNSGLTSWEDIEKLNSFPKLHEVRLMGIPLLQPYTDQERRYLMIAHLPAVTILNGSVVTDGEREDAERFYIRYHLDCPEDELPQRPGLDQSISDLSSRFHSLVARYGRLEPLAEVDLRPLSCAQVELRYGDHTKDLEVRLEQTVADLKKQLRPVVQLPANKMRVYYIDRQLGYALAPQELKYGGRALHSYSIRDGDEILNFPTPQPVWMVPSRVWKADATGEVLNFRPLKAGLPKRLWQLKPSQLDPLAELLSSPSLKPLRHGTQTHGNGPLQTMESTGSETLPQVFRMVSTSTLVSLLQLFSTLAPGGAFSQDLLYPFGPAYRDLETPKMDDGSSSEVPLQMPFVFFNIPYRTIYVNNNGVISFSVQVSQFTPEAFPLSDSRSFIAPLWADVHNGIRGDVYYRESTDPEILERATQDVRKYFKSMASFTATWVFIATWNQVTFYGGSQTTPVKKRKNSKSIEEKQQEGVPLKVTLISVSLPNLLLGKDTDPDLLPMGFNGGDVSHFFNLPGSRSNEVVNIEETTNVNVPGRWFFRVDMDQIDPANGCSYNGRFYRRGEVYWLSDKCSQRCRCLDLDNEVICHEAPCGQLETCEQLEGAYYCQPTRTSTCVVFGDPHYHTFDGLLYHFQGTCSYLLARPCWEVPGLPFFSIEAKNENRGMTSVSWLRDVTVEVYGHRVTLPKGTMGTVQVDSLLKTLPVQLQLGAVKVYQSGVAVALETDFGLLVTYDGQHYASISLPSSYFNNTCGLCGNYNDDPADDPVLPDGSLAESVVELGGSWRAEHTDFRCTDGCAQNCSLCEPAAEAFYFRPDYCGLINKTDGPFRDCRAIVDPTAFVYSCVYDMCSNRDNITTLCQAIQAYALACQALGVTIRPWRSRTFCTLTCPENSHYQVCTSACPASCSDLTSYLYCTHPCTEGCQCDQGFVLSGSRCVRHSECGCECDGLYYALNETFWAGEGGEVGSECSQRCVCGLSGEVSCFNDSCREGEVCTSEVGLLGCYPRREGLCSLSQTYVLATFDGSSMPFPDESSFYLVKTLGRVPANMSAVEVKIGRKLVNKGPTWKRPVVIRVAHLETQIGGSDFDLVKLNGEPVVLPYVHPLEPLTVYRASGNATVVEWTSLIRARYTRQGFLNITLSTLFYNYTCGLCGFFNGDPIDDFRLPSGRQADTAEQFIEGWRAIADDLTCNGDCDDLYRMCTDLRLYQSPWLCGNINDLGNSSFLACHSAVNPSPFFRNCLYNMCVKQGNRSALCSSLQAYASACQDAQVNLGPWRSATNCRKRLLISQASVISVVCLCCNGFDCVFCLSLLALPCTENSHFDECTTACPLTCENLDKPEEPCLFPCSEGCQCEEGFALRDGLCVARSDCGCFYLGRQLATNETFWTDWECQERCFCNGTDNSVYCNFSPCQPEEYCQENEGLFFCQPRTEAMCVVAGYGHFLPFGGIPFDLQSSCTLHLVTTECEGLEDDVNGDGGLDGGFSAEMGPGDLPQFQLSARNEERDTGQAIWVRGFVLEVYGYEIEVSRSFKHTVTVNKERLYLPLKLGPAKVNIYTLGIQLLVETDFGLKVAFDWNTLLLLFLPRSLFNATCGLCQGMPISGPTLSVSDWAMTWAERDTFCQVGCGDSCPRCGLVERGLAADVPAPVQTIDAVSSSDVDSANPGNRFHLAEGLYVYVEPEAVRLCGLIIDRGGVFARCHSKVAPAYFYQSCLQDTCMDQGARETICNWLQIYTSTCQTQGVAVIGWRSSTPCVLPCPMNSHYSSCIMPCQPQCAPVRGQRDCNQHCMEGCQCDQGYVLNGKGCILNQNCGCYSDGKYYEPKQLFWTSDCTKRCQCIGRNLVQCNPRRCKADEDCTLRHGVRGCFARRGQHCVASGGGVFRTFDGASLRLPASCSFVLSTICHKLPELSFQLIANFDKWSTPNLTTISHAYLYINEENILISGNTVKVNGTPVSVPFVTGLMTRVSTSEGFLVIDTPQDIQVRYNRFNTLSITMGPRLQNKVCGLCGNFNGDPTDDYITSRGKPAMSALELAQSWKTNGMQNSCDETQYVALAQSCDNTAVLDLQGEDSCLKLTHLKGFFQPCHGLLDPHPFYQSCYLDGCYNHRKAQVCGSMAAYAEACRSFGTLTTKWIAQENCCKGMLPPAGQDGKCRAEWIYDPCAGEICTNNTCEQENGGDLCGCPELPSTEISKLAPPPKPAQATICEDDIIQAEVTCKHAQMEVSISKCRLFQLGFEREDVRINDQRCAGIEGEDFISFHINNTKGHCGSIVQSNGTHIMYKNTVWIESVNNTGNVVTRDKTINVEFSCAYELDIKISLETVLKPMLSVINLTLPTQEGNFITKMALYKNASYRQPYREGEVVLSTRDVLFVGVFVEGADDSQLILIVNMCWATPSRYSSDRLRYIIIERGCPNIKDNTIGMAENGVSLTCRFHVTVFKFIGDYDEVHLHCDVSLCDSETNACKVNCPHNRRIYSDYSQHKEHILSVGPIRRRERQEELPCLGLSAVRLTRCLLNLVYIMSPVYSSPKYTTGSTLLSPFRPYEPYDPTLSYISRGQPQHSRYSLSTSRYMTPTPFLARPAVSLPQEPERGRPIPRGDPRSARRSESSNRMQVRGQATWVSGVRGRSPSNAGLPTTLPLFGWRRSVSQSDLAQELASLEVCEQGEEERGGYPGRESISRAHGSCSGPFYWTSECADTIELPPRGSLAECQRSDHQILKAVYRAGLGEARCPRRHCKDEHSDRKSVSLEVVTNVPSPSSHAYQTRVEEATGVSQSGQTGCFFLSSPSHHPTCPAALQGIQWVGSIRGPYILSAWSVCLSACPCFGALMSRDATVKGQFVFLDLVTQPTVRLLTEGKGKNSKNTQGLVGLRNLGNTCLSNTHDLRDYCLRNTHRIDLNNNCRAKAALMEGKALSFPMGRGQGWGRGRPGKGGTIAFSYQLGLAFHVSEFAKLTQTLWTTASNEAVSPSDFKTQVQKYAPRFMGYNQQDAQEFLRFLLDGLHNEVNRGSLRARTPVEDFDHLSDDEKAKRMWNKYLEREDSKVVDLFVGQLKSSLTCSECGFCSTVFDPFWDLSLPIAKSSGEVTLNDCLRLFTKEDVLDGNEKPTCQRCKAKRKCTKKFTIQKFPKVLVLHLKRFSEARVKTAKLSTFVNFPIKELDLRQFASDNSVNAIYNLYAVSNHTGTTLGGHYTAYCRNPSSGEWYTYNDSRVSPMSSSQVRSSDAYVLFYELTNCSRM</sequence>
<evidence type="ECO:0000256" key="9">
    <source>
        <dbReference type="ARBA" id="ARBA00023157"/>
    </source>
</evidence>
<dbReference type="Pfam" id="PF00100">
    <property type="entry name" value="Zona_pellucida"/>
    <property type="match status" value="1"/>
</dbReference>
<dbReference type="Gene3D" id="2.60.40.3210">
    <property type="entry name" value="Zona pellucida, ZP-N domain"/>
    <property type="match status" value="1"/>
</dbReference>
<dbReference type="InterPro" id="IPR000626">
    <property type="entry name" value="Ubiquitin-like_dom"/>
</dbReference>
<dbReference type="SUPFAM" id="SSF54236">
    <property type="entry name" value="Ubiquitin-like"/>
    <property type="match status" value="1"/>
</dbReference>
<evidence type="ECO:0000256" key="11">
    <source>
        <dbReference type="ARBA" id="ARBA00023288"/>
    </source>
</evidence>
<dbReference type="GO" id="GO:0005576">
    <property type="term" value="C:extracellular region"/>
    <property type="evidence" value="ECO:0007669"/>
    <property type="project" value="UniProtKB-SubCell"/>
</dbReference>
<dbReference type="Gene3D" id="3.90.70.10">
    <property type="entry name" value="Cysteine proteinases"/>
    <property type="match status" value="1"/>
</dbReference>
<dbReference type="GO" id="GO:0016579">
    <property type="term" value="P:protein deubiquitination"/>
    <property type="evidence" value="ECO:0007669"/>
    <property type="project" value="InterPro"/>
</dbReference>
<dbReference type="Gene3D" id="2.60.40.4100">
    <property type="entry name" value="Zona pellucida, ZP-C domain"/>
    <property type="match status" value="1"/>
</dbReference>
<dbReference type="PROSITE" id="PS51233">
    <property type="entry name" value="VWFD"/>
    <property type="match status" value="4"/>
</dbReference>
<keyword evidence="6" id="KW-0732">Signal</keyword>
<dbReference type="InterPro" id="IPR032675">
    <property type="entry name" value="LRR_dom_sf"/>
</dbReference>
<dbReference type="InterPro" id="IPR018200">
    <property type="entry name" value="USP_CS"/>
</dbReference>
<dbReference type="Gene3D" id="3.80.10.10">
    <property type="entry name" value="Ribonuclease Inhibitor"/>
    <property type="match status" value="2"/>
</dbReference>
<dbReference type="SMART" id="SM00539">
    <property type="entry name" value="NIDO"/>
    <property type="match status" value="1"/>
</dbReference>
<feature type="region of interest" description="Disordered" evidence="12">
    <location>
        <begin position="520"/>
        <end position="541"/>
    </location>
</feature>
<dbReference type="InterPro" id="IPR001007">
    <property type="entry name" value="VWF_dom"/>
</dbReference>
<dbReference type="EMBL" id="JAROKS010000023">
    <property type="protein sequence ID" value="KAK1787791.1"/>
    <property type="molecule type" value="Genomic_DNA"/>
</dbReference>
<dbReference type="PROSITE" id="PS50053">
    <property type="entry name" value="UBIQUITIN_2"/>
    <property type="match status" value="1"/>
</dbReference>
<evidence type="ECO:0000313" key="18">
    <source>
        <dbReference type="EMBL" id="KAK1787791.1"/>
    </source>
</evidence>
<dbReference type="Gene3D" id="2.10.25.10">
    <property type="entry name" value="Laminin"/>
    <property type="match status" value="3"/>
</dbReference>
<evidence type="ECO:0000256" key="3">
    <source>
        <dbReference type="ARBA" id="ARBA00022475"/>
    </source>
</evidence>
<evidence type="ECO:0000256" key="6">
    <source>
        <dbReference type="ARBA" id="ARBA00022729"/>
    </source>
</evidence>
<organism evidence="18 19">
    <name type="scientific">Electrophorus voltai</name>
    <dbReference type="NCBI Taxonomy" id="2609070"/>
    <lineage>
        <taxon>Eukaryota</taxon>
        <taxon>Metazoa</taxon>
        <taxon>Chordata</taxon>
        <taxon>Craniata</taxon>
        <taxon>Vertebrata</taxon>
        <taxon>Euteleostomi</taxon>
        <taxon>Actinopterygii</taxon>
        <taxon>Neopterygii</taxon>
        <taxon>Teleostei</taxon>
        <taxon>Ostariophysi</taxon>
        <taxon>Gymnotiformes</taxon>
        <taxon>Gymnotoidei</taxon>
        <taxon>Gymnotidae</taxon>
        <taxon>Electrophorus</taxon>
    </lineage>
</organism>
<dbReference type="InterPro" id="IPR014853">
    <property type="entry name" value="VWF/SSPO/ZAN-like_Cys-rich_dom"/>
</dbReference>
<feature type="non-terminal residue" evidence="18">
    <location>
        <position position="3483"/>
    </location>
</feature>
<dbReference type="PROSITE" id="PS50235">
    <property type="entry name" value="USP_3"/>
    <property type="match status" value="1"/>
</dbReference>
<dbReference type="InterPro" id="IPR001846">
    <property type="entry name" value="VWF_type-D"/>
</dbReference>
<dbReference type="SMART" id="SM00241">
    <property type="entry name" value="ZP"/>
    <property type="match status" value="1"/>
</dbReference>
<dbReference type="PANTHER" id="PTHR46160:SF9">
    <property type="entry name" value="PROTEIN PRY2-RELATED"/>
    <property type="match status" value="1"/>
</dbReference>
<evidence type="ECO:0008006" key="20">
    <source>
        <dbReference type="Google" id="ProtNLM"/>
    </source>
</evidence>
<evidence type="ECO:0000256" key="8">
    <source>
        <dbReference type="ARBA" id="ARBA00023136"/>
    </source>
</evidence>
<feature type="domain" description="VWFD" evidence="17">
    <location>
        <begin position="1689"/>
        <end position="1886"/>
    </location>
</feature>
<dbReference type="Pfam" id="PF00094">
    <property type="entry name" value="VWD"/>
    <property type="match status" value="4"/>
</dbReference>
<dbReference type="InterPro" id="IPR002919">
    <property type="entry name" value="TIL_dom"/>
</dbReference>
<feature type="domain" description="Ubiquitin-like" evidence="13">
    <location>
        <begin position="387"/>
        <end position="462"/>
    </location>
</feature>
<evidence type="ECO:0000256" key="5">
    <source>
        <dbReference type="ARBA" id="ARBA00022622"/>
    </source>
</evidence>
<evidence type="ECO:0000259" key="16">
    <source>
        <dbReference type="PROSITE" id="PS51220"/>
    </source>
</evidence>
<dbReference type="InterPro" id="IPR042235">
    <property type="entry name" value="ZP-C_dom"/>
</dbReference>
<dbReference type="CDD" id="cd02674">
    <property type="entry name" value="Peptidase_C19R"/>
    <property type="match status" value="1"/>
</dbReference>
<proteinExistence type="predicted"/>
<dbReference type="SUPFAM" id="SSF54001">
    <property type="entry name" value="Cysteine proteinases"/>
    <property type="match status" value="1"/>
</dbReference>
<dbReference type="CDD" id="cd17045">
    <property type="entry name" value="Ubl_TBCEL"/>
    <property type="match status" value="1"/>
</dbReference>
<feature type="domain" description="NIDO" evidence="16">
    <location>
        <begin position="652"/>
        <end position="804"/>
    </location>
</feature>
<dbReference type="InterPro" id="IPR055355">
    <property type="entry name" value="ZP-C"/>
</dbReference>
<feature type="domain" description="ZP" evidence="15">
    <location>
        <begin position="2468"/>
        <end position="2722"/>
    </location>
</feature>
<keyword evidence="4" id="KW-0964">Secreted</keyword>
<keyword evidence="9" id="KW-1015">Disulfide bond</keyword>
<dbReference type="SUPFAM" id="SSF52058">
    <property type="entry name" value="L domain-like"/>
    <property type="match status" value="1"/>
</dbReference>
<dbReference type="PROSITE" id="PS51034">
    <property type="entry name" value="ZP_2"/>
    <property type="match status" value="1"/>
</dbReference>
<dbReference type="FunFam" id="2.60.40.4100:FF:000001">
    <property type="entry name" value="alpha-tectorin isoform X1"/>
    <property type="match status" value="1"/>
</dbReference>
<dbReference type="GO" id="GO:0098552">
    <property type="term" value="C:side of membrane"/>
    <property type="evidence" value="ECO:0007669"/>
    <property type="project" value="UniProtKB-KW"/>
</dbReference>
<evidence type="ECO:0000259" key="17">
    <source>
        <dbReference type="PROSITE" id="PS51233"/>
    </source>
</evidence>
<keyword evidence="3" id="KW-1003">Cell membrane</keyword>
<dbReference type="Pfam" id="PF00443">
    <property type="entry name" value="UCH"/>
    <property type="match status" value="1"/>
</dbReference>
<dbReference type="FunFam" id="3.80.10.10:FF:000145">
    <property type="entry name" value="Tubulin-specific chaperone cofactor E-like protein"/>
    <property type="match status" value="1"/>
</dbReference>
<feature type="compositionally biased region" description="Basic and acidic residues" evidence="12">
    <location>
        <begin position="2838"/>
        <end position="2858"/>
    </location>
</feature>
<dbReference type="Pfam" id="PF12714">
    <property type="entry name" value="TILa"/>
    <property type="match status" value="2"/>
</dbReference>
<evidence type="ECO:0000256" key="10">
    <source>
        <dbReference type="ARBA" id="ARBA00023180"/>
    </source>
</evidence>
<dbReference type="InterPro" id="IPR029071">
    <property type="entry name" value="Ubiquitin-like_domsf"/>
</dbReference>
<evidence type="ECO:0000256" key="1">
    <source>
        <dbReference type="ARBA" id="ARBA00004609"/>
    </source>
</evidence>